<feature type="transmembrane region" description="Helical" evidence="2">
    <location>
        <begin position="80"/>
        <end position="104"/>
    </location>
</feature>
<gene>
    <name evidence="3" type="ORF">LG632_29790</name>
</gene>
<evidence type="ECO:0000313" key="3">
    <source>
        <dbReference type="EMBL" id="MCB5183534.1"/>
    </source>
</evidence>
<dbReference type="Proteomes" id="UP001199054">
    <property type="component" value="Unassembled WGS sequence"/>
</dbReference>
<evidence type="ECO:0000256" key="1">
    <source>
        <dbReference type="SAM" id="MobiDB-lite"/>
    </source>
</evidence>
<accession>A0ABS8BG63</accession>
<comment type="caution">
    <text evidence="3">The sequence shown here is derived from an EMBL/GenBank/DDBJ whole genome shotgun (WGS) entry which is preliminary data.</text>
</comment>
<feature type="transmembrane region" description="Helical" evidence="2">
    <location>
        <begin position="156"/>
        <end position="181"/>
    </location>
</feature>
<feature type="compositionally biased region" description="Basic and acidic residues" evidence="1">
    <location>
        <begin position="34"/>
        <end position="43"/>
    </location>
</feature>
<keyword evidence="2" id="KW-0472">Membrane</keyword>
<organism evidence="3 4">
    <name type="scientific">Streptomyces antimicrobicus</name>
    <dbReference type="NCBI Taxonomy" id="2883108"/>
    <lineage>
        <taxon>Bacteria</taxon>
        <taxon>Bacillati</taxon>
        <taxon>Actinomycetota</taxon>
        <taxon>Actinomycetes</taxon>
        <taxon>Kitasatosporales</taxon>
        <taxon>Streptomycetaceae</taxon>
        <taxon>Streptomyces</taxon>
    </lineage>
</organism>
<evidence type="ECO:0000313" key="4">
    <source>
        <dbReference type="Proteomes" id="UP001199054"/>
    </source>
</evidence>
<dbReference type="RefSeq" id="WP_226731043.1">
    <property type="nucleotide sequence ID" value="NZ_JAJAUY010000249.1"/>
</dbReference>
<protein>
    <recommendedName>
        <fullName evidence="5">Integral membrane protein</fullName>
    </recommendedName>
</protein>
<evidence type="ECO:0000256" key="2">
    <source>
        <dbReference type="SAM" id="Phobius"/>
    </source>
</evidence>
<dbReference type="EMBL" id="JAJAUY010000249">
    <property type="protein sequence ID" value="MCB5183534.1"/>
    <property type="molecule type" value="Genomic_DNA"/>
</dbReference>
<feature type="region of interest" description="Disordered" evidence="1">
    <location>
        <begin position="1"/>
        <end position="66"/>
    </location>
</feature>
<reference evidence="3 4" key="1">
    <citation type="submission" date="2021-10" db="EMBL/GenBank/DDBJ databases">
        <title>Streptomyces sp. strain SMC 277, a novel streptomycete isolated from soil.</title>
        <authorList>
            <person name="Chanama M."/>
        </authorList>
    </citation>
    <scope>NUCLEOTIDE SEQUENCE [LARGE SCALE GENOMIC DNA]</scope>
    <source>
        <strain evidence="3 4">SMC 277</strain>
    </source>
</reference>
<sequence length="217" mass="22762">MPDRRQPSSTDDTDDNPFAAPPEGQPDQPWQPREGAHRYDRQGGGEGPGQGQGPGGGGPIRWDPTDPVQRRARYALLSGMWGFFFGLFGIPAMGLMLGALALYWGVSALRAKRDPAEAAGGAGRAGLGAGGGAAGAARREEGLAALGDAARPQRTAAASGLVMATLALLLAAGSYTVQLVYKDFYVCRDDALTQTAELECNKLLPDNLLGRLLEVKR</sequence>
<keyword evidence="4" id="KW-1185">Reference proteome</keyword>
<keyword evidence="2" id="KW-0812">Transmembrane</keyword>
<name>A0ABS8BG63_9ACTN</name>
<feature type="compositionally biased region" description="Gly residues" evidence="1">
    <location>
        <begin position="44"/>
        <end position="59"/>
    </location>
</feature>
<evidence type="ECO:0008006" key="5">
    <source>
        <dbReference type="Google" id="ProtNLM"/>
    </source>
</evidence>
<proteinExistence type="predicted"/>
<keyword evidence="2" id="KW-1133">Transmembrane helix</keyword>